<dbReference type="Pfam" id="PF13632">
    <property type="entry name" value="Glyco_trans_2_3"/>
    <property type="match status" value="1"/>
</dbReference>
<feature type="transmembrane region" description="Helical" evidence="1">
    <location>
        <begin position="93"/>
        <end position="115"/>
    </location>
</feature>
<dbReference type="Proteomes" id="UP000268535">
    <property type="component" value="Unassembled WGS sequence"/>
</dbReference>
<accession>A0A4P9WZJ6</accession>
<dbReference type="InterPro" id="IPR001173">
    <property type="entry name" value="Glyco_trans_2-like"/>
</dbReference>
<dbReference type="InterPro" id="IPR029044">
    <property type="entry name" value="Nucleotide-diphossugar_trans"/>
</dbReference>
<dbReference type="AlphaFoldDB" id="A0A4P9WZJ6"/>
<feature type="transmembrane region" description="Helical" evidence="1">
    <location>
        <begin position="415"/>
        <end position="440"/>
    </location>
</feature>
<dbReference type="Proteomes" id="UP000274922">
    <property type="component" value="Unassembled WGS sequence"/>
</dbReference>
<evidence type="ECO:0000313" key="5">
    <source>
        <dbReference type="Proteomes" id="UP000268535"/>
    </source>
</evidence>
<evidence type="ECO:0000313" key="3">
    <source>
        <dbReference type="EMBL" id="RKO97010.1"/>
    </source>
</evidence>
<feature type="domain" description="Glycosyltransferase 2-like" evidence="2">
    <location>
        <begin position="259"/>
        <end position="466"/>
    </location>
</feature>
<gene>
    <name evidence="3" type="ORF">CAUPRSCDRAFT_7154</name>
    <name evidence="4" type="ORF">CXG81DRAFT_11644</name>
</gene>
<reference evidence="4" key="2">
    <citation type="submission" date="2018-04" db="EMBL/GenBank/DDBJ databases">
        <title>Leveraging single-cell genomics to expand the Fungal Tree of Life.</title>
        <authorList>
            <consortium name="DOE Joint Genome Institute"/>
            <person name="Ahrendt S.R."/>
            <person name="Quandt C.A."/>
            <person name="Ciobanu D."/>
            <person name="Clum A."/>
            <person name="Salamov A."/>
            <person name="Andreopoulos B."/>
            <person name="Cheng J.-F."/>
            <person name="Woyke T."/>
            <person name="Pelin A."/>
            <person name="Henrissat B."/>
            <person name="Benny G.L."/>
            <person name="Smith M.E."/>
            <person name="James T.Y."/>
            <person name="Grigoriev I.V."/>
        </authorList>
    </citation>
    <scope>NUCLEOTIDE SEQUENCE</scope>
    <source>
        <strain evidence="4">ATCC 52028</strain>
    </source>
</reference>
<feature type="transmembrane region" description="Helical" evidence="1">
    <location>
        <begin position="446"/>
        <end position="468"/>
    </location>
</feature>
<dbReference type="OrthoDB" id="5819582at2759"/>
<dbReference type="EMBL" id="ML014163">
    <property type="protein sequence ID" value="RKP01704.1"/>
    <property type="molecule type" value="Genomic_DNA"/>
</dbReference>
<reference evidence="3" key="3">
    <citation type="submission" date="2018-08" db="EMBL/GenBank/DDBJ databases">
        <title>Leveraging single-cell genomics to expand the Fungal Tree of Life.</title>
        <authorList>
            <consortium name="DOE Joint Genome Institute"/>
            <person name="Ahrendt S.R."/>
            <person name="Quandt C.A."/>
            <person name="Ciobanu D."/>
            <person name="Clum A."/>
            <person name="Salamov A."/>
            <person name="Andreopoulos B."/>
            <person name="Cheng J.-F."/>
            <person name="Woyke T."/>
            <person name="Pelin A."/>
            <person name="Henrissat B."/>
            <person name="Reynolds N."/>
            <person name="Benny G.L."/>
            <person name="Smith M.E."/>
            <person name="James T.Y."/>
            <person name="Grigoriev I.V."/>
        </authorList>
    </citation>
    <scope>NUCLEOTIDE SEQUENCE</scope>
    <source>
        <strain evidence="3">ATCC 52028</strain>
    </source>
</reference>
<proteinExistence type="predicted"/>
<dbReference type="STRING" id="1555241.A0A4P9WZJ6"/>
<dbReference type="InterPro" id="IPR027389">
    <property type="entry name" value="B_mannosylTrfase_Bre-3/Egh"/>
</dbReference>
<dbReference type="EMBL" id="ML009464">
    <property type="protein sequence ID" value="RKO97010.1"/>
    <property type="molecule type" value="Genomic_DNA"/>
</dbReference>
<keyword evidence="1" id="KW-0812">Transmembrane</keyword>
<dbReference type="PANTHER" id="PTHR16779:SF1">
    <property type="entry name" value="BETA-1,4-MANNOSYLTRANSFERASE EGH"/>
    <property type="match status" value="1"/>
</dbReference>
<dbReference type="GO" id="GO:0019187">
    <property type="term" value="F:beta-1,4-mannosyltransferase activity"/>
    <property type="evidence" value="ECO:0007669"/>
    <property type="project" value="InterPro"/>
</dbReference>
<organism evidence="3 5">
    <name type="scientific">Caulochytrium protostelioides</name>
    <dbReference type="NCBI Taxonomy" id="1555241"/>
    <lineage>
        <taxon>Eukaryota</taxon>
        <taxon>Fungi</taxon>
        <taxon>Fungi incertae sedis</taxon>
        <taxon>Chytridiomycota</taxon>
        <taxon>Chytridiomycota incertae sedis</taxon>
        <taxon>Chytridiomycetes</taxon>
        <taxon>Caulochytriales</taxon>
        <taxon>Caulochytriaceae</taxon>
        <taxon>Caulochytrium</taxon>
    </lineage>
</organism>
<keyword evidence="6" id="KW-1185">Reference proteome</keyword>
<keyword evidence="1" id="KW-0472">Membrane</keyword>
<dbReference type="PANTHER" id="PTHR16779">
    <property type="entry name" value="BETA-1,4-MANNOSYLTRANSFERASE EGH"/>
    <property type="match status" value="1"/>
</dbReference>
<keyword evidence="1" id="KW-1133">Transmembrane helix</keyword>
<sequence length="519" mass="60373">MYAPQRRDGVLPFAIALDGRPSSLSDRAPSFDSSTVYDSSAGVSHSDHLVYPDPKGLGVPEEKVQPHVPVRSWAEDPNPYDTGVKTNVGKTNLLMALLSELWMFNLVIILGGVYIMSFVLPQGYTDTEMWNIGGWWKIAWLLPLPYTLICFYGLCLPFRTTKFINYETQKPFRRVDNLYILTVTKGDNREAVYRSWNAHRHFEKMHPALKVHVLTDEPYFFDGLNCYTCPKSFKTERSKHKARALEWWRQTNKLTEHDWVLHLDEESVIDDESIMRCLRFAQYETDYHWGQGTILYNQYKYWHNWIFTVADAMRVGDDVGRFHLQYTFFHRPIFGAHGSFLFTNGAVENAVTWDLGSLTEDYQFAMNAWKFGYKCGKIDGLIREQSPQGFWDFLKQRRRWYLGIMRLPNFLPKMWGVFWTLGTVCLYATIASIPLGIVIQLDTPRWFGILKDFSFITFVYIYVLGILIQDIDKGLHPAIIILHIPMTIVLQFIAIILEALSVMYGLLRPTKQFQVIQKN</sequence>
<evidence type="ECO:0000313" key="4">
    <source>
        <dbReference type="EMBL" id="RKP01704.1"/>
    </source>
</evidence>
<reference evidence="5 6" key="1">
    <citation type="journal article" date="2018" name="Nat. Microbiol.">
        <title>Leveraging single-cell genomics to expand the fungal tree of life.</title>
        <authorList>
            <person name="Ahrendt S.R."/>
            <person name="Quandt C.A."/>
            <person name="Ciobanu D."/>
            <person name="Clum A."/>
            <person name="Salamov A."/>
            <person name="Andreopoulos B."/>
            <person name="Cheng J.F."/>
            <person name="Woyke T."/>
            <person name="Pelin A."/>
            <person name="Henrissat B."/>
            <person name="Reynolds N.K."/>
            <person name="Benny G.L."/>
            <person name="Smith M.E."/>
            <person name="James T.Y."/>
            <person name="Grigoriev I.V."/>
        </authorList>
    </citation>
    <scope>NUCLEOTIDE SEQUENCE [LARGE SCALE GENOMIC DNA]</scope>
    <source>
        <strain evidence="5 6">ATCC 52028</strain>
    </source>
</reference>
<dbReference type="GO" id="GO:0005737">
    <property type="term" value="C:cytoplasm"/>
    <property type="evidence" value="ECO:0007669"/>
    <property type="project" value="TreeGrafter"/>
</dbReference>
<evidence type="ECO:0000259" key="2">
    <source>
        <dbReference type="Pfam" id="PF13632"/>
    </source>
</evidence>
<dbReference type="SUPFAM" id="SSF53448">
    <property type="entry name" value="Nucleotide-diphospho-sugar transferases"/>
    <property type="match status" value="1"/>
</dbReference>
<dbReference type="Gene3D" id="3.90.550.10">
    <property type="entry name" value="Spore Coat Polysaccharide Biosynthesis Protein SpsA, Chain A"/>
    <property type="match status" value="1"/>
</dbReference>
<name>A0A4P9WZJ6_9FUNG</name>
<feature type="transmembrane region" description="Helical" evidence="1">
    <location>
        <begin position="135"/>
        <end position="155"/>
    </location>
</feature>
<evidence type="ECO:0000256" key="1">
    <source>
        <dbReference type="SAM" id="Phobius"/>
    </source>
</evidence>
<feature type="transmembrane region" description="Helical" evidence="1">
    <location>
        <begin position="480"/>
        <end position="507"/>
    </location>
</feature>
<protein>
    <recommendedName>
        <fullName evidence="2">Glycosyltransferase 2-like domain-containing protein</fullName>
    </recommendedName>
</protein>
<evidence type="ECO:0000313" key="6">
    <source>
        <dbReference type="Proteomes" id="UP000274922"/>
    </source>
</evidence>